<sequence>MAKTVRQSGQLNKNTEMSIKPYSPLFSGLYGFFCVYTPAQLASDA</sequence>
<keyword evidence="1" id="KW-0472">Membrane</keyword>
<feature type="transmembrane region" description="Helical" evidence="1">
    <location>
        <begin position="21"/>
        <end position="39"/>
    </location>
</feature>
<keyword evidence="1" id="KW-0812">Transmembrane</keyword>
<evidence type="ECO:0000256" key="1">
    <source>
        <dbReference type="SAM" id="Phobius"/>
    </source>
</evidence>
<reference evidence="2 3" key="1">
    <citation type="submission" date="2019-09" db="EMBL/GenBank/DDBJ databases">
        <authorList>
            <person name="Chandra G."/>
            <person name="Truman W A."/>
        </authorList>
    </citation>
    <scope>NUCLEOTIDE SEQUENCE [LARGE SCALE GENOMIC DNA]</scope>
    <source>
        <strain evidence="2">PS880</strain>
    </source>
</reference>
<dbReference type="Proteomes" id="UP000375525">
    <property type="component" value="Unassembled WGS sequence"/>
</dbReference>
<keyword evidence="1" id="KW-1133">Transmembrane helix</keyword>
<dbReference type="EMBL" id="CABVIH010000029">
    <property type="protein sequence ID" value="VVP43417.1"/>
    <property type="molecule type" value="Genomic_DNA"/>
</dbReference>
<evidence type="ECO:0000313" key="2">
    <source>
        <dbReference type="EMBL" id="VVP43417.1"/>
    </source>
</evidence>
<name>A0A5E7P447_PSEFL</name>
<evidence type="ECO:0000313" key="3">
    <source>
        <dbReference type="Proteomes" id="UP000375525"/>
    </source>
</evidence>
<dbReference type="AlphaFoldDB" id="A0A5E7P447"/>
<protein>
    <submittedName>
        <fullName evidence="2">Uncharacterized protein</fullName>
    </submittedName>
</protein>
<organism evidence="2 3">
    <name type="scientific">Pseudomonas fluorescens</name>
    <dbReference type="NCBI Taxonomy" id="294"/>
    <lineage>
        <taxon>Bacteria</taxon>
        <taxon>Pseudomonadati</taxon>
        <taxon>Pseudomonadota</taxon>
        <taxon>Gammaproteobacteria</taxon>
        <taxon>Pseudomonadales</taxon>
        <taxon>Pseudomonadaceae</taxon>
        <taxon>Pseudomonas</taxon>
    </lineage>
</organism>
<gene>
    <name evidence="2" type="ORF">PS880_04966</name>
</gene>
<accession>A0A5E7P447</accession>
<proteinExistence type="predicted"/>